<evidence type="ECO:0000256" key="3">
    <source>
        <dbReference type="ARBA" id="ARBA00022989"/>
    </source>
</evidence>
<dbReference type="InterPro" id="IPR011701">
    <property type="entry name" value="MFS"/>
</dbReference>
<dbReference type="PANTHER" id="PTHR43826:SF3">
    <property type="entry name" value="GLUCOSE-6-PHOSPHATE EXCHANGER SLC37A4"/>
    <property type="match status" value="1"/>
</dbReference>
<comment type="subcellular location">
    <subcellularLocation>
        <location evidence="1">Endomembrane system</location>
        <topology evidence="1">Multi-pass membrane protein</topology>
    </subcellularLocation>
</comment>
<keyword evidence="3 5" id="KW-1133">Transmembrane helix</keyword>
<feature type="domain" description="Major facilitator superfamily (MFS) profile" evidence="6">
    <location>
        <begin position="23"/>
        <end position="429"/>
    </location>
</feature>
<keyword evidence="8" id="KW-1185">Reference proteome</keyword>
<feature type="transmembrane region" description="Helical" evidence="5">
    <location>
        <begin position="243"/>
        <end position="261"/>
    </location>
</feature>
<name>E8KIQ5_9PAST</name>
<dbReference type="SUPFAM" id="SSF103473">
    <property type="entry name" value="MFS general substrate transporter"/>
    <property type="match status" value="1"/>
</dbReference>
<dbReference type="InterPro" id="IPR036259">
    <property type="entry name" value="MFS_trans_sf"/>
</dbReference>
<evidence type="ECO:0000256" key="2">
    <source>
        <dbReference type="ARBA" id="ARBA00022692"/>
    </source>
</evidence>
<dbReference type="Proteomes" id="UP000005467">
    <property type="component" value="Unassembled WGS sequence"/>
</dbReference>
<feature type="transmembrane region" description="Helical" evidence="5">
    <location>
        <begin position="58"/>
        <end position="80"/>
    </location>
</feature>
<comment type="caution">
    <text evidence="7">The sequence shown here is derived from an EMBL/GenBank/DDBJ whole genome shotgun (WGS) entry which is preliminary data.</text>
</comment>
<feature type="transmembrane region" description="Helical" evidence="5">
    <location>
        <begin position="87"/>
        <end position="104"/>
    </location>
</feature>
<sequence>MIGKGMAKLNYIDHKYQYWRVHLMVAMYIGYAGFYLTRKTFNYVTPALINDLHIDKNDIGIISTLFYLTYGLSKFLFGIFSDRANPRYFMAIGLIMTGITNLLFGFSSSLILLTLLVIVNACFQGWGWPPCAKLLMMWYSRKERGVWWSIWNTAHNFGGALVPIIVGFLTLHYSWRVGFFTVGALGVFIGFFLLLRLRNTPESMGLPSIGQWRNDHLELVHEEEEKTLLWKHILSRYVFCNKYIWLLALSYTLVYVVRTAINDWGNIYLTEKYHYDLIASNSAITFFEIGGFVGSLAAGWGSDKLFLSNRSPMALIFSVGVFFSITALWLMPKESYLLQCILFFAVGFFVFGPQMLIGMAAAECSHKLSPGAATGFVGLFAYLGAGLAGYPLALILDNFHWSGFFTVVICCSLGISLLLLPFLIVKRDILD</sequence>
<evidence type="ECO:0000259" key="6">
    <source>
        <dbReference type="PROSITE" id="PS50850"/>
    </source>
</evidence>
<keyword evidence="4 5" id="KW-0472">Membrane</keyword>
<evidence type="ECO:0000313" key="7">
    <source>
        <dbReference type="EMBL" id="EFX91225.1"/>
    </source>
</evidence>
<dbReference type="InterPro" id="IPR000849">
    <property type="entry name" value="Sugar_P_transporter"/>
</dbReference>
<protein>
    <submittedName>
        <fullName evidence="7">Phosphoglycerate transporter family protein</fullName>
    </submittedName>
</protein>
<gene>
    <name evidence="7" type="ORF">HMPREF0027_1722</name>
</gene>
<reference evidence="7 8" key="1">
    <citation type="submission" date="2011-01" db="EMBL/GenBank/DDBJ databases">
        <authorList>
            <person name="Muzny D."/>
            <person name="Qin X."/>
            <person name="Deng J."/>
            <person name="Jiang H."/>
            <person name="Liu Y."/>
            <person name="Qu J."/>
            <person name="Song X.-Z."/>
            <person name="Zhang L."/>
            <person name="Thornton R."/>
            <person name="Coyle M."/>
            <person name="Francisco L."/>
            <person name="Jackson L."/>
            <person name="Javaid M."/>
            <person name="Korchina V."/>
            <person name="Kovar C."/>
            <person name="Mata R."/>
            <person name="Mathew T."/>
            <person name="Ngo R."/>
            <person name="Nguyen L."/>
            <person name="Nguyen N."/>
            <person name="Okwuonu G."/>
            <person name="Ongeri F."/>
            <person name="Pham C."/>
            <person name="Simmons D."/>
            <person name="Wilczek-Boney K."/>
            <person name="Hale W."/>
            <person name="Jakkamsetti A."/>
            <person name="Pham P."/>
            <person name="Ruth R."/>
            <person name="San Lucas F."/>
            <person name="Warren J."/>
            <person name="Zhang J."/>
            <person name="Zhao Z."/>
            <person name="Zhou C."/>
            <person name="Zhu D."/>
            <person name="Lee S."/>
            <person name="Bess C."/>
            <person name="Blankenburg K."/>
            <person name="Forbes L."/>
            <person name="Fu Q."/>
            <person name="Gubbala S."/>
            <person name="Hirani K."/>
            <person name="Jayaseelan J.C."/>
            <person name="Lara F."/>
            <person name="Munidasa M."/>
            <person name="Palculict T."/>
            <person name="Patil S."/>
            <person name="Pu L.-L."/>
            <person name="Saada N."/>
            <person name="Tang L."/>
            <person name="Weissenberger G."/>
            <person name="Zhu Y."/>
            <person name="Hemphill L."/>
            <person name="Shang Y."/>
            <person name="Youmans B."/>
            <person name="Ayvaz T."/>
            <person name="Ross M."/>
            <person name="Santibanez J."/>
            <person name="Aqrawi P."/>
            <person name="Gross S."/>
            <person name="Joshi V."/>
            <person name="Fowler G."/>
            <person name="Nazareth L."/>
            <person name="Reid J."/>
            <person name="Worley K."/>
            <person name="Petrosino J."/>
            <person name="Highlander S."/>
            <person name="Gibbs R."/>
        </authorList>
    </citation>
    <scope>NUCLEOTIDE SEQUENCE [LARGE SCALE GENOMIC DNA]</scope>
    <source>
        <strain evidence="7 8">ATCC 25976</strain>
    </source>
</reference>
<dbReference type="PROSITE" id="PS50850">
    <property type="entry name" value="MFS"/>
    <property type="match status" value="1"/>
</dbReference>
<evidence type="ECO:0000256" key="5">
    <source>
        <dbReference type="SAM" id="Phobius"/>
    </source>
</evidence>
<dbReference type="NCBIfam" id="TIGR00881">
    <property type="entry name" value="2A0104"/>
    <property type="match status" value="1"/>
</dbReference>
<dbReference type="GO" id="GO:0005886">
    <property type="term" value="C:plasma membrane"/>
    <property type="evidence" value="ECO:0007669"/>
    <property type="project" value="TreeGrafter"/>
</dbReference>
<feature type="transmembrane region" description="Helical" evidence="5">
    <location>
        <begin position="399"/>
        <end position="425"/>
    </location>
</feature>
<evidence type="ECO:0000256" key="4">
    <source>
        <dbReference type="ARBA" id="ARBA00023136"/>
    </source>
</evidence>
<dbReference type="AlphaFoldDB" id="E8KIQ5"/>
<feature type="transmembrane region" description="Helical" evidence="5">
    <location>
        <begin position="21"/>
        <end position="38"/>
    </location>
</feature>
<dbReference type="GO" id="GO:0061513">
    <property type="term" value="F:glucose 6-phosphate:phosphate antiporter activity"/>
    <property type="evidence" value="ECO:0007669"/>
    <property type="project" value="TreeGrafter"/>
</dbReference>
<organism evidence="7 8">
    <name type="scientific">Actinobacillus ureae ATCC 25976</name>
    <dbReference type="NCBI Taxonomy" id="887324"/>
    <lineage>
        <taxon>Bacteria</taxon>
        <taxon>Pseudomonadati</taxon>
        <taxon>Pseudomonadota</taxon>
        <taxon>Gammaproteobacteria</taxon>
        <taxon>Pasteurellales</taxon>
        <taxon>Pasteurellaceae</taxon>
        <taxon>Actinobacillus</taxon>
    </lineage>
</organism>
<feature type="transmembrane region" description="Helical" evidence="5">
    <location>
        <begin position="110"/>
        <end position="129"/>
    </location>
</feature>
<proteinExistence type="predicted"/>
<feature type="transmembrane region" description="Helical" evidence="5">
    <location>
        <begin position="281"/>
        <end position="301"/>
    </location>
</feature>
<evidence type="ECO:0000256" key="1">
    <source>
        <dbReference type="ARBA" id="ARBA00004127"/>
    </source>
</evidence>
<dbReference type="NCBIfam" id="NF008661">
    <property type="entry name" value="PRK11663.1"/>
    <property type="match status" value="1"/>
</dbReference>
<evidence type="ECO:0000313" key="8">
    <source>
        <dbReference type="Proteomes" id="UP000005467"/>
    </source>
</evidence>
<feature type="transmembrane region" description="Helical" evidence="5">
    <location>
        <begin position="336"/>
        <end position="361"/>
    </location>
</feature>
<dbReference type="PIRSF" id="PIRSF002808">
    <property type="entry name" value="Hexose_phosphate_transp"/>
    <property type="match status" value="1"/>
</dbReference>
<feature type="transmembrane region" description="Helical" evidence="5">
    <location>
        <begin position="313"/>
        <end position="330"/>
    </location>
</feature>
<dbReference type="Pfam" id="PF07690">
    <property type="entry name" value="MFS_1"/>
    <property type="match status" value="1"/>
</dbReference>
<dbReference type="EMBL" id="AEVG01000117">
    <property type="protein sequence ID" value="EFX91225.1"/>
    <property type="molecule type" value="Genomic_DNA"/>
</dbReference>
<dbReference type="GO" id="GO:0012505">
    <property type="term" value="C:endomembrane system"/>
    <property type="evidence" value="ECO:0007669"/>
    <property type="project" value="UniProtKB-SubCell"/>
</dbReference>
<feature type="transmembrane region" description="Helical" evidence="5">
    <location>
        <begin position="150"/>
        <end position="171"/>
    </location>
</feature>
<feature type="transmembrane region" description="Helical" evidence="5">
    <location>
        <begin position="373"/>
        <end position="393"/>
    </location>
</feature>
<dbReference type="PANTHER" id="PTHR43826">
    <property type="entry name" value="GLUCOSE-6-PHOSPHATE EXCHANGER SLC37A4"/>
    <property type="match status" value="1"/>
</dbReference>
<feature type="transmembrane region" description="Helical" evidence="5">
    <location>
        <begin position="177"/>
        <end position="195"/>
    </location>
</feature>
<dbReference type="GO" id="GO:0035435">
    <property type="term" value="P:phosphate ion transmembrane transport"/>
    <property type="evidence" value="ECO:0007669"/>
    <property type="project" value="TreeGrafter"/>
</dbReference>
<dbReference type="InterPro" id="IPR051337">
    <property type="entry name" value="OPA_Antiporter"/>
</dbReference>
<keyword evidence="2 5" id="KW-0812">Transmembrane</keyword>
<dbReference type="Gene3D" id="1.20.1250.20">
    <property type="entry name" value="MFS general substrate transporter like domains"/>
    <property type="match status" value="2"/>
</dbReference>
<accession>E8KIQ5</accession>
<dbReference type="HOGENOM" id="CLU_001265_31_0_6"/>
<dbReference type="InterPro" id="IPR020846">
    <property type="entry name" value="MFS_dom"/>
</dbReference>